<dbReference type="PANTHER" id="PTHR44051:SF19">
    <property type="entry name" value="DISULFIDE-BOND OXIDOREDUCTASE YFCG"/>
    <property type="match status" value="1"/>
</dbReference>
<sequence length="215" mass="24038">MTITLWGRLSSANVQKVVWALEELELPYEHVPLGGSFGGNSEPEYLAMNPNGLVPTLRDGKLTLWESHAIVRYLSAEYGSGLLFPMEARDRAAVDQWTDWTATTFQPAWIGLFWLKVRTPEAQQDAAAIDNALVASLRCFRMLEARLAEAPYLGGSELSYADIAAGAALFRWSTMEIERPALPHVEAWHARLNERAAFRKAINVSYEELVGRLAF</sequence>
<evidence type="ECO:0000256" key="3">
    <source>
        <dbReference type="RuleBase" id="RU003494"/>
    </source>
</evidence>
<dbReference type="Gene3D" id="1.20.1050.10">
    <property type="match status" value="1"/>
</dbReference>
<dbReference type="Proteomes" id="UP000095463">
    <property type="component" value="Unassembled WGS sequence"/>
</dbReference>
<proteinExistence type="inferred from homology"/>
<dbReference type="InterPro" id="IPR040079">
    <property type="entry name" value="Glutathione_S-Trfase"/>
</dbReference>
<name>A0A1E5XIF4_9HYPH</name>
<organism evidence="6 7">
    <name type="scientific">Devosia insulae DS-56</name>
    <dbReference type="NCBI Taxonomy" id="1116389"/>
    <lineage>
        <taxon>Bacteria</taxon>
        <taxon>Pseudomonadati</taxon>
        <taxon>Pseudomonadota</taxon>
        <taxon>Alphaproteobacteria</taxon>
        <taxon>Hyphomicrobiales</taxon>
        <taxon>Devosiaceae</taxon>
        <taxon>Devosia</taxon>
    </lineage>
</organism>
<dbReference type="InterPro" id="IPR004045">
    <property type="entry name" value="Glutathione_S-Trfase_N"/>
</dbReference>
<dbReference type="PROSITE" id="PS50404">
    <property type="entry name" value="GST_NTER"/>
    <property type="match status" value="1"/>
</dbReference>
<dbReference type="OrthoDB" id="9810080at2"/>
<dbReference type="GO" id="GO:0016740">
    <property type="term" value="F:transferase activity"/>
    <property type="evidence" value="ECO:0007669"/>
    <property type="project" value="UniProtKB-KW"/>
</dbReference>
<reference evidence="6 7" key="1">
    <citation type="journal article" date="2015" name="Genome Announc.">
        <title>Genome Assemblies of Three Soil-Associated Devosia species: D. insulae, D. limi, and D. soli.</title>
        <authorList>
            <person name="Hassan Y.I."/>
            <person name="Lepp D."/>
            <person name="Zhou T."/>
        </authorList>
    </citation>
    <scope>NUCLEOTIDE SEQUENCE [LARGE SCALE GENOMIC DNA]</scope>
    <source>
        <strain evidence="6 7">DS-56</strain>
    </source>
</reference>
<dbReference type="Pfam" id="PF02798">
    <property type="entry name" value="GST_N"/>
    <property type="match status" value="1"/>
</dbReference>
<feature type="domain" description="GST N-terminal" evidence="4">
    <location>
        <begin position="1"/>
        <end position="82"/>
    </location>
</feature>
<evidence type="ECO:0008006" key="8">
    <source>
        <dbReference type="Google" id="ProtNLM"/>
    </source>
</evidence>
<comment type="caution">
    <text evidence="6">The sequence shown here is derived from an EMBL/GenBank/DDBJ whole genome shotgun (WGS) entry which is preliminary data.</text>
</comment>
<dbReference type="SFLD" id="SFLDS00019">
    <property type="entry name" value="Glutathione_Transferase_(cytos"/>
    <property type="match status" value="1"/>
</dbReference>
<dbReference type="InterPro" id="IPR036249">
    <property type="entry name" value="Thioredoxin-like_sf"/>
</dbReference>
<dbReference type="EMBL" id="LAJE02000380">
    <property type="protein sequence ID" value="OEO28365.1"/>
    <property type="molecule type" value="Genomic_DNA"/>
</dbReference>
<evidence type="ECO:0000256" key="2">
    <source>
        <dbReference type="ARBA" id="ARBA00022679"/>
    </source>
</evidence>
<protein>
    <recommendedName>
        <fullName evidence="8">Glutathione S-transferase</fullName>
    </recommendedName>
</protein>
<keyword evidence="2" id="KW-0808">Transferase</keyword>
<dbReference type="Gene3D" id="3.40.30.10">
    <property type="entry name" value="Glutaredoxin"/>
    <property type="match status" value="1"/>
</dbReference>
<comment type="similarity">
    <text evidence="1 3">Belongs to the GST superfamily.</text>
</comment>
<dbReference type="PANTHER" id="PTHR44051">
    <property type="entry name" value="GLUTATHIONE S-TRANSFERASE-RELATED"/>
    <property type="match status" value="1"/>
</dbReference>
<dbReference type="FunFam" id="3.40.30.10:FF:000039">
    <property type="entry name" value="Glutathione S-transferase domain"/>
    <property type="match status" value="1"/>
</dbReference>
<dbReference type="SFLD" id="SFLDG00358">
    <property type="entry name" value="Main_(cytGST)"/>
    <property type="match status" value="1"/>
</dbReference>
<feature type="domain" description="GST C-terminal" evidence="5">
    <location>
        <begin position="87"/>
        <end position="213"/>
    </location>
</feature>
<evidence type="ECO:0000313" key="7">
    <source>
        <dbReference type="Proteomes" id="UP000095463"/>
    </source>
</evidence>
<keyword evidence="7" id="KW-1185">Reference proteome</keyword>
<dbReference type="CDD" id="cd03047">
    <property type="entry name" value="GST_N_2"/>
    <property type="match status" value="1"/>
</dbReference>
<evidence type="ECO:0000313" key="6">
    <source>
        <dbReference type="EMBL" id="OEO28365.1"/>
    </source>
</evidence>
<evidence type="ECO:0000259" key="4">
    <source>
        <dbReference type="PROSITE" id="PS50404"/>
    </source>
</evidence>
<dbReference type="Pfam" id="PF00043">
    <property type="entry name" value="GST_C"/>
    <property type="match status" value="1"/>
</dbReference>
<dbReference type="SUPFAM" id="SSF52833">
    <property type="entry name" value="Thioredoxin-like"/>
    <property type="match status" value="1"/>
</dbReference>
<gene>
    <name evidence="6" type="ORF">VW23_005025</name>
</gene>
<dbReference type="InterPro" id="IPR004046">
    <property type="entry name" value="GST_C"/>
</dbReference>
<dbReference type="SUPFAM" id="SSF47616">
    <property type="entry name" value="GST C-terminal domain-like"/>
    <property type="match status" value="1"/>
</dbReference>
<accession>A0A1E5XIF4</accession>
<dbReference type="InterPro" id="IPR010987">
    <property type="entry name" value="Glutathione-S-Trfase_C-like"/>
</dbReference>
<evidence type="ECO:0000259" key="5">
    <source>
        <dbReference type="PROSITE" id="PS50405"/>
    </source>
</evidence>
<dbReference type="SFLD" id="SFLDG01150">
    <property type="entry name" value="Main.1:_Beta-like"/>
    <property type="match status" value="1"/>
</dbReference>
<dbReference type="PROSITE" id="PS50405">
    <property type="entry name" value="GST_CTER"/>
    <property type="match status" value="1"/>
</dbReference>
<dbReference type="RefSeq" id="WP_069912319.1">
    <property type="nucleotide sequence ID" value="NZ_LAJE02000380.1"/>
</dbReference>
<dbReference type="InterPro" id="IPR036282">
    <property type="entry name" value="Glutathione-S-Trfase_C_sf"/>
</dbReference>
<dbReference type="AlphaFoldDB" id="A0A1E5XIF4"/>
<evidence type="ECO:0000256" key="1">
    <source>
        <dbReference type="ARBA" id="ARBA00007409"/>
    </source>
</evidence>